<dbReference type="GO" id="GO:0020037">
    <property type="term" value="F:heme binding"/>
    <property type="evidence" value="ECO:0007669"/>
    <property type="project" value="InterPro"/>
</dbReference>
<evidence type="ECO:0000256" key="17">
    <source>
        <dbReference type="ARBA" id="ARBA00023004"/>
    </source>
</evidence>
<evidence type="ECO:0000256" key="12">
    <source>
        <dbReference type="ARBA" id="ARBA00022617"/>
    </source>
</evidence>
<evidence type="ECO:0000256" key="28">
    <source>
        <dbReference type="PIRSR" id="PIRSR000047-2"/>
    </source>
</evidence>
<dbReference type="PROSITE" id="PS00086">
    <property type="entry name" value="CYTOCHROME_P450"/>
    <property type="match status" value="1"/>
</dbReference>
<dbReference type="InterPro" id="IPR001128">
    <property type="entry name" value="Cyt_P450"/>
</dbReference>
<evidence type="ECO:0000256" key="2">
    <source>
        <dbReference type="ARBA" id="ARBA00004123"/>
    </source>
</evidence>
<dbReference type="Gene3D" id="1.10.630.10">
    <property type="entry name" value="Cytochrome P450"/>
    <property type="match status" value="1"/>
</dbReference>
<keyword evidence="14" id="KW-0677">Repeat</keyword>
<dbReference type="SMART" id="SM00228">
    <property type="entry name" value="PDZ"/>
    <property type="match status" value="2"/>
</dbReference>
<keyword evidence="32" id="KW-1185">Reference proteome</keyword>
<dbReference type="GO" id="GO:0005506">
    <property type="term" value="F:iron ion binding"/>
    <property type="evidence" value="ECO:0007669"/>
    <property type="project" value="InterPro"/>
</dbReference>
<dbReference type="CDD" id="cd06794">
    <property type="entry name" value="PDZ2_syntenin-like"/>
    <property type="match status" value="1"/>
</dbReference>
<evidence type="ECO:0000256" key="27">
    <source>
        <dbReference type="PIRSR" id="PIRSR000047-1"/>
    </source>
</evidence>
<keyword evidence="17 27" id="KW-0408">Iron</keyword>
<evidence type="ECO:0000256" key="13">
    <source>
        <dbReference type="ARBA" id="ARBA00022723"/>
    </source>
</evidence>
<keyword evidence="18 31" id="KW-0503">Monooxygenase</keyword>
<keyword evidence="12 27" id="KW-0349">Heme</keyword>
<evidence type="ECO:0000256" key="29">
    <source>
        <dbReference type="SAM" id="Phobius"/>
    </source>
</evidence>
<evidence type="ECO:0000313" key="32">
    <source>
        <dbReference type="Proteomes" id="UP000289886"/>
    </source>
</evidence>
<keyword evidence="11" id="KW-0153">Cholesterol metabolism</keyword>
<dbReference type="GO" id="GO:0071333">
    <property type="term" value="P:cellular response to glucose stimulus"/>
    <property type="evidence" value="ECO:0007669"/>
    <property type="project" value="InterPro"/>
</dbReference>
<dbReference type="PANTHER" id="PTHR24304:SF1">
    <property type="entry name" value="CYTOCHROME P450 7A1"/>
    <property type="match status" value="1"/>
</dbReference>
<dbReference type="AlphaFoldDB" id="A0A444UB77"/>
<dbReference type="CDD" id="cd20631">
    <property type="entry name" value="CYP7A1"/>
    <property type="match status" value="1"/>
</dbReference>
<dbReference type="PIRSF" id="PIRSF000047">
    <property type="entry name" value="Cytochrome_CYPVIIA1"/>
    <property type="match status" value="1"/>
</dbReference>
<keyword evidence="20" id="KW-0446">Lipid-binding</keyword>
<proteinExistence type="inferred from homology"/>
<dbReference type="GO" id="GO:0006699">
    <property type="term" value="P:bile acid biosynthetic process"/>
    <property type="evidence" value="ECO:0007669"/>
    <property type="project" value="UniProtKB-UniPathway"/>
</dbReference>
<dbReference type="SUPFAM" id="SSF50156">
    <property type="entry name" value="PDZ domain-like"/>
    <property type="match status" value="2"/>
</dbReference>
<evidence type="ECO:0000256" key="3">
    <source>
        <dbReference type="ARBA" id="ARBA00004236"/>
    </source>
</evidence>
<evidence type="ECO:0000256" key="19">
    <source>
        <dbReference type="ARBA" id="ARBA00023098"/>
    </source>
</evidence>
<dbReference type="InterPro" id="IPR036396">
    <property type="entry name" value="Cyt_P450_sf"/>
</dbReference>
<dbReference type="GO" id="GO:0042632">
    <property type="term" value="P:cholesterol homeostasis"/>
    <property type="evidence" value="ECO:0007669"/>
    <property type="project" value="InterPro"/>
</dbReference>
<dbReference type="Pfam" id="PF00067">
    <property type="entry name" value="p450"/>
    <property type="match status" value="1"/>
</dbReference>
<feature type="binding site" evidence="28">
    <location>
        <position position="298"/>
    </location>
    <ligand>
        <name>substrate</name>
    </ligand>
</feature>
<keyword evidence="21 29" id="KW-0472">Membrane</keyword>
<sequence length="738" mass="83667">MILSIALIWGVVVGLCCCLWLILGIRRRRPGEPPVENGLIPYLGCALQFGANPLEFLRCRQKMYGHIFTCKIAGQYVHFLTDPFSYHSVIRQGRHLDWKKFHFTASVKAFGHDSMDPSDGYTTENLHQTFIKTMQGEALQTLTETMMENLQCVMLQSNTLKINSKDWVTDGIFAFCYRVMFESGYLTLFGKELNNQEDKTLARHEAQRALVLNALENFKEFDKIFPALVAGLPIHVFKSGHSARENLAKTLLHENLSKRQNVSDLISLRMFLNDTLSTFDDMSKARTHVAVLWASQANTLPATFWTLFYLIRCPEAMKAATDEVKKTLENSGQKARLDGHHIFLEKEQLDEMSVLDSIIKEAMRLSSASLNVRVAKENFVLQLDNSHSYNIRKDDVIALYPQLLHFDPEIYEDPLTFKYDRYLDENGQEKTTFYRHGHKLRYYYMPFGSGVTKCPGRFFAVHEIKQFLSLLLSYFEMELEDKNGLYPKLYPELSQFMGLNLNEEEIQHNLSVFSVADCPGQIATRPSALNYMTAPISGSDFGIRRAEIKQGIREVILCKDMDGKIGLRLKSIDNGVFVQLVQANSPASLGGMRFGDQVLQINGENCAGWSTDKAHKVLKQAAAGRIVFIVRDRPFERTVTMHKDSNGHLGFVFKKGKITFIVKDSSAARNGLLTEHNICEVNGQNVIGIKDPQISDILNSAESVITITVMPSFICEHMMKKMSSSIVKSLMDHSVPEV</sequence>
<dbReference type="FunFam" id="2.30.42.10:FF:000043">
    <property type="entry name" value="Syntenin-1 isoform X1"/>
    <property type="match status" value="1"/>
</dbReference>
<evidence type="ECO:0000256" key="8">
    <source>
        <dbReference type="ARBA" id="ARBA00012370"/>
    </source>
</evidence>
<keyword evidence="29" id="KW-1133">Transmembrane helix</keyword>
<dbReference type="Proteomes" id="UP000289886">
    <property type="component" value="Unassembled WGS sequence"/>
</dbReference>
<dbReference type="PROSITE" id="PS50106">
    <property type="entry name" value="PDZ"/>
    <property type="match status" value="2"/>
</dbReference>
<evidence type="ECO:0000313" key="31">
    <source>
        <dbReference type="EMBL" id="RXM32415.1"/>
    </source>
</evidence>
<dbReference type="InterPro" id="IPR017972">
    <property type="entry name" value="Cyt_P450_CS"/>
</dbReference>
<comment type="cofactor">
    <cofactor evidence="1 27">
        <name>heme</name>
        <dbReference type="ChEBI" id="CHEBI:30413"/>
    </cofactor>
</comment>
<keyword evidence="16" id="KW-0560">Oxidoreductase</keyword>
<reference evidence="31 32" key="1">
    <citation type="submission" date="2019-01" db="EMBL/GenBank/DDBJ databases">
        <title>Draft Genome and Complete Hox-Cluster Characterization of the Sterlet Sturgeon (Acipenser ruthenus).</title>
        <authorList>
            <person name="Wei Q."/>
        </authorList>
    </citation>
    <scope>NUCLEOTIDE SEQUENCE [LARGE SCALE GENOMIC DNA]</scope>
    <source>
        <strain evidence="31">WHYD16114868_AA</strain>
        <tissue evidence="31">Blood</tissue>
    </source>
</reference>
<evidence type="ECO:0000256" key="1">
    <source>
        <dbReference type="ARBA" id="ARBA00001971"/>
    </source>
</evidence>
<protein>
    <recommendedName>
        <fullName evidence="8">cholesterol 7alpha-monooxygenase</fullName>
        <ecNumber evidence="8">1.14.14.23</ecNumber>
    </recommendedName>
    <alternativeName>
        <fullName evidence="26">CYPVII</fullName>
    </alternativeName>
    <alternativeName>
        <fullName evidence="25">Cholesterol 7-alpha-hydroxylase</fullName>
    </alternativeName>
</protein>
<evidence type="ECO:0000256" key="9">
    <source>
        <dbReference type="ARBA" id="ARBA00022475"/>
    </source>
</evidence>
<dbReference type="GO" id="GO:0005634">
    <property type="term" value="C:nucleus"/>
    <property type="evidence" value="ECO:0007669"/>
    <property type="project" value="UniProtKB-SubCell"/>
</dbReference>
<keyword evidence="10" id="KW-0963">Cytoplasm</keyword>
<feature type="domain" description="PDZ" evidence="30">
    <location>
        <begin position="554"/>
        <end position="633"/>
    </location>
</feature>
<dbReference type="EC" id="1.14.14.23" evidence="8"/>
<comment type="caution">
    <text evidence="31">The sequence shown here is derived from an EMBL/GenBank/DDBJ whole genome shotgun (WGS) entry which is preliminary data.</text>
</comment>
<keyword evidence="9" id="KW-1003">Cell membrane</keyword>
<comment type="pathway">
    <text evidence="6">Lipid metabolism; bile acid biosynthesis.</text>
</comment>
<evidence type="ECO:0000256" key="21">
    <source>
        <dbReference type="ARBA" id="ARBA00023136"/>
    </source>
</evidence>
<dbReference type="CDD" id="cd06721">
    <property type="entry name" value="PDZ1_syntenin-like"/>
    <property type="match status" value="1"/>
</dbReference>
<evidence type="ECO:0000256" key="15">
    <source>
        <dbReference type="ARBA" id="ARBA00022824"/>
    </source>
</evidence>
<evidence type="ECO:0000256" key="16">
    <source>
        <dbReference type="ARBA" id="ARBA00023002"/>
    </source>
</evidence>
<dbReference type="InterPro" id="IPR030681">
    <property type="entry name" value="Cholesterol_7a_monooxygenase"/>
</dbReference>
<dbReference type="InterPro" id="IPR002403">
    <property type="entry name" value="Cyt_P450_E_grp-IV"/>
</dbReference>
<dbReference type="FunFam" id="2.30.42.10:FF:000065">
    <property type="entry name" value="syntenin-1 isoform X1"/>
    <property type="match status" value="1"/>
</dbReference>
<feature type="transmembrane region" description="Helical" evidence="29">
    <location>
        <begin position="6"/>
        <end position="25"/>
    </location>
</feature>
<evidence type="ECO:0000256" key="20">
    <source>
        <dbReference type="ARBA" id="ARBA00023121"/>
    </source>
</evidence>
<evidence type="ECO:0000256" key="22">
    <source>
        <dbReference type="ARBA" id="ARBA00023166"/>
    </source>
</evidence>
<dbReference type="InterPro" id="IPR050529">
    <property type="entry name" value="CYP450_sterol_14alpha_dmase"/>
</dbReference>
<keyword evidence="24" id="KW-0539">Nucleus</keyword>
<dbReference type="GO" id="GO:0005789">
    <property type="term" value="C:endoplasmic reticulum membrane"/>
    <property type="evidence" value="ECO:0007669"/>
    <property type="project" value="UniProtKB-SubCell"/>
</dbReference>
<feature type="domain" description="PDZ" evidence="30">
    <location>
        <begin position="638"/>
        <end position="713"/>
    </location>
</feature>
<dbReference type="Gene3D" id="2.30.42.10">
    <property type="match status" value="2"/>
</dbReference>
<dbReference type="InterPro" id="IPR001478">
    <property type="entry name" value="PDZ"/>
</dbReference>
<evidence type="ECO:0000256" key="18">
    <source>
        <dbReference type="ARBA" id="ARBA00023033"/>
    </source>
</evidence>
<dbReference type="InterPro" id="IPR024204">
    <property type="entry name" value="Cyt_P450_CYP7A1-type"/>
</dbReference>
<evidence type="ECO:0000256" key="6">
    <source>
        <dbReference type="ARBA" id="ARBA00004860"/>
    </source>
</evidence>
<evidence type="ECO:0000256" key="11">
    <source>
        <dbReference type="ARBA" id="ARBA00022548"/>
    </source>
</evidence>
<keyword evidence="29" id="KW-0812">Transmembrane</keyword>
<evidence type="ECO:0000256" key="23">
    <source>
        <dbReference type="ARBA" id="ARBA00023221"/>
    </source>
</evidence>
<keyword evidence="15" id="KW-0256">Endoplasmic reticulum</keyword>
<name>A0A444UB77_ACIRT</name>
<keyword evidence="19" id="KW-0443">Lipid metabolism</keyword>
<dbReference type="PIRSF" id="PIRSF500625">
    <property type="entry name" value="Cytochrome_CYP7A1"/>
    <property type="match status" value="1"/>
</dbReference>
<evidence type="ECO:0000256" key="24">
    <source>
        <dbReference type="ARBA" id="ARBA00023242"/>
    </source>
</evidence>
<evidence type="ECO:0000259" key="30">
    <source>
        <dbReference type="PROSITE" id="PS50106"/>
    </source>
</evidence>
<comment type="similarity">
    <text evidence="7">Belongs to the cytochrome P450 family.</text>
</comment>
<feature type="binding site" evidence="28">
    <location>
        <position position="108"/>
    </location>
    <ligand>
        <name>substrate</name>
    </ligand>
</feature>
<evidence type="ECO:0000256" key="7">
    <source>
        <dbReference type="ARBA" id="ARBA00010617"/>
    </source>
</evidence>
<dbReference type="GO" id="GO:0006707">
    <property type="term" value="P:cholesterol catabolic process"/>
    <property type="evidence" value="ECO:0007669"/>
    <property type="project" value="InterPro"/>
</dbReference>
<comment type="subcellular location">
    <subcellularLocation>
        <location evidence="3">Cell membrane</location>
    </subcellularLocation>
    <subcellularLocation>
        <location evidence="4">Cytoplasm</location>
    </subcellularLocation>
    <subcellularLocation>
        <location evidence="5">Endoplasmic reticulum membrane</location>
    </subcellularLocation>
    <subcellularLocation>
        <location evidence="2">Nucleus</location>
    </subcellularLocation>
</comment>
<keyword evidence="22" id="KW-1207">Sterol metabolism</keyword>
<accession>A0A444UB77</accession>
<evidence type="ECO:0000256" key="25">
    <source>
        <dbReference type="ARBA" id="ARBA00031661"/>
    </source>
</evidence>
<dbReference type="GO" id="GO:0008123">
    <property type="term" value="F:cholesterol 7-alpha-monooxygenase activity"/>
    <property type="evidence" value="ECO:0007669"/>
    <property type="project" value="UniProtKB-EC"/>
</dbReference>
<dbReference type="EMBL" id="SCEB01214898">
    <property type="protein sequence ID" value="RXM32415.1"/>
    <property type="molecule type" value="Genomic_DNA"/>
</dbReference>
<evidence type="ECO:0000256" key="10">
    <source>
        <dbReference type="ARBA" id="ARBA00022490"/>
    </source>
</evidence>
<evidence type="ECO:0000256" key="5">
    <source>
        <dbReference type="ARBA" id="ARBA00004586"/>
    </source>
</evidence>
<gene>
    <name evidence="31" type="ORF">EOD39_1482</name>
</gene>
<dbReference type="Pfam" id="PF00595">
    <property type="entry name" value="PDZ"/>
    <property type="match status" value="2"/>
</dbReference>
<dbReference type="GO" id="GO:0005886">
    <property type="term" value="C:plasma membrane"/>
    <property type="evidence" value="ECO:0007669"/>
    <property type="project" value="UniProtKB-SubCell"/>
</dbReference>
<dbReference type="PANTHER" id="PTHR24304">
    <property type="entry name" value="CYTOCHROME P450 FAMILY 7"/>
    <property type="match status" value="1"/>
</dbReference>
<evidence type="ECO:0000256" key="14">
    <source>
        <dbReference type="ARBA" id="ARBA00022737"/>
    </source>
</evidence>
<feature type="binding site" description="axial binding residue" evidence="27">
    <location>
        <position position="454"/>
    </location>
    <ligand>
        <name>heme</name>
        <dbReference type="ChEBI" id="CHEBI:30413"/>
    </ligand>
    <ligandPart>
        <name>Fe</name>
        <dbReference type="ChEBI" id="CHEBI:18248"/>
    </ligandPart>
</feature>
<organism evidence="31 32">
    <name type="scientific">Acipenser ruthenus</name>
    <name type="common">Sterlet sturgeon</name>
    <dbReference type="NCBI Taxonomy" id="7906"/>
    <lineage>
        <taxon>Eukaryota</taxon>
        <taxon>Metazoa</taxon>
        <taxon>Chordata</taxon>
        <taxon>Craniata</taxon>
        <taxon>Vertebrata</taxon>
        <taxon>Euteleostomi</taxon>
        <taxon>Actinopterygii</taxon>
        <taxon>Chondrostei</taxon>
        <taxon>Acipenseriformes</taxon>
        <taxon>Acipenseridae</taxon>
        <taxon>Acipenser</taxon>
    </lineage>
</organism>
<evidence type="ECO:0000256" key="26">
    <source>
        <dbReference type="ARBA" id="ARBA00032561"/>
    </source>
</evidence>
<keyword evidence="23" id="KW-0753">Steroid metabolism</keyword>
<dbReference type="InterPro" id="IPR036034">
    <property type="entry name" value="PDZ_sf"/>
</dbReference>
<dbReference type="PRINTS" id="PR00465">
    <property type="entry name" value="EP450IV"/>
</dbReference>
<keyword evidence="13 27" id="KW-0479">Metal-binding</keyword>
<dbReference type="SUPFAM" id="SSF48264">
    <property type="entry name" value="Cytochrome P450"/>
    <property type="match status" value="1"/>
</dbReference>
<dbReference type="GO" id="GO:0008289">
    <property type="term" value="F:lipid binding"/>
    <property type="evidence" value="ECO:0007669"/>
    <property type="project" value="UniProtKB-KW"/>
</dbReference>
<dbReference type="UniPathway" id="UPA00221"/>
<evidence type="ECO:0000256" key="4">
    <source>
        <dbReference type="ARBA" id="ARBA00004496"/>
    </source>
</evidence>